<evidence type="ECO:0000313" key="1">
    <source>
        <dbReference type="EMBL" id="PWN68198.1"/>
    </source>
</evidence>
<evidence type="ECO:0000313" key="2">
    <source>
        <dbReference type="Proteomes" id="UP000236594"/>
    </source>
</evidence>
<organism evidence="1 2">
    <name type="scientific">Chryseobacterium phosphatilyticum</name>
    <dbReference type="NCBI Taxonomy" id="475075"/>
    <lineage>
        <taxon>Bacteria</taxon>
        <taxon>Pseudomonadati</taxon>
        <taxon>Bacteroidota</taxon>
        <taxon>Flavobacteriia</taxon>
        <taxon>Flavobacteriales</taxon>
        <taxon>Weeksellaceae</taxon>
        <taxon>Chryseobacterium group</taxon>
        <taxon>Chryseobacterium</taxon>
    </lineage>
</organism>
<comment type="caution">
    <text evidence="1">The sequence shown here is derived from an EMBL/GenBank/DDBJ whole genome shotgun (WGS) entry which is preliminary data.</text>
</comment>
<name>A0A316XA01_9FLAO</name>
<keyword evidence="2" id="KW-1185">Reference proteome</keyword>
<dbReference type="RefSeq" id="WP_103247813.1">
    <property type="nucleotide sequence ID" value="NZ_PPED02000004.1"/>
</dbReference>
<proteinExistence type="predicted"/>
<sequence length="63" mass="7138">MHKNWEGINKNQLPEEENSYRGVKNVASGMESPEPASFGYAADVTAHKSKSRFTRCETTFFII</sequence>
<reference evidence="1 2" key="1">
    <citation type="submission" date="2018-04" db="EMBL/GenBank/DDBJ databases">
        <title>Draft Genome Sequence of Phosphate-Solubilizing Chryseobacterium sp. ISE14 that is a Biocontrol and Plant Growth-Promoting Rhizobacterium Isolated from Cucumber.</title>
        <authorList>
            <person name="Jeong J.-J."/>
            <person name="Sang M.K."/>
            <person name="Choi I.-G."/>
            <person name="Kim K.D."/>
        </authorList>
    </citation>
    <scope>NUCLEOTIDE SEQUENCE [LARGE SCALE GENOMIC DNA]</scope>
    <source>
        <strain evidence="1 2">ISE14</strain>
    </source>
</reference>
<accession>A0A316XA01</accession>
<dbReference type="AlphaFoldDB" id="A0A316XA01"/>
<gene>
    <name evidence="1" type="ORF">C1631_015955</name>
</gene>
<protein>
    <submittedName>
        <fullName evidence="1">Uncharacterized protein</fullName>
    </submittedName>
</protein>
<dbReference type="EMBL" id="PPED02000004">
    <property type="protein sequence ID" value="PWN68198.1"/>
    <property type="molecule type" value="Genomic_DNA"/>
</dbReference>
<dbReference type="Proteomes" id="UP000236594">
    <property type="component" value="Unassembled WGS sequence"/>
</dbReference>